<feature type="non-terminal residue" evidence="2">
    <location>
        <position position="83"/>
    </location>
</feature>
<dbReference type="STRING" id="296587.C1EIA8"/>
<dbReference type="GO" id="GO:0005788">
    <property type="term" value="C:endoplasmic reticulum lumen"/>
    <property type="evidence" value="ECO:0007669"/>
    <property type="project" value="TreeGrafter"/>
</dbReference>
<protein>
    <recommendedName>
        <fullName evidence="1">Thioredoxin domain-containing protein</fullName>
    </recommendedName>
</protein>
<dbReference type="OMA" id="RGKESHD"/>
<organism evidence="2 3">
    <name type="scientific">Micromonas commoda (strain RCC299 / NOUM17 / CCMP2709)</name>
    <name type="common">Picoplanktonic green alga</name>
    <dbReference type="NCBI Taxonomy" id="296587"/>
    <lineage>
        <taxon>Eukaryota</taxon>
        <taxon>Viridiplantae</taxon>
        <taxon>Chlorophyta</taxon>
        <taxon>Mamiellophyceae</taxon>
        <taxon>Mamiellales</taxon>
        <taxon>Mamiellaceae</taxon>
        <taxon>Micromonas</taxon>
    </lineage>
</organism>
<evidence type="ECO:0000313" key="2">
    <source>
        <dbReference type="EMBL" id="ACO67828.1"/>
    </source>
</evidence>
<proteinExistence type="predicted"/>
<dbReference type="Proteomes" id="UP000002009">
    <property type="component" value="Chromosome 15"/>
</dbReference>
<dbReference type="OrthoDB" id="72053at2759"/>
<keyword evidence="3" id="KW-1185">Reference proteome</keyword>
<sequence length="83" mass="8882">CGHCKKLAPEWTKAAKALKKEVGDKAKLGAVDCDDATNKALCAKFNVNGFPTLKGFASRGKESHDFDGARDADGIVQFVKTKL</sequence>
<dbReference type="GO" id="GO:0015035">
    <property type="term" value="F:protein-disulfide reductase activity"/>
    <property type="evidence" value="ECO:0007669"/>
    <property type="project" value="TreeGrafter"/>
</dbReference>
<gene>
    <name evidence="2" type="ORF">MICPUN_74645</name>
</gene>
<dbReference type="SUPFAM" id="SSF52833">
    <property type="entry name" value="Thioredoxin-like"/>
    <property type="match status" value="1"/>
</dbReference>
<accession>C1EIA8</accession>
<dbReference type="PANTHER" id="PTHR45815">
    <property type="entry name" value="PROTEIN DISULFIDE-ISOMERASE A6"/>
    <property type="match status" value="1"/>
</dbReference>
<feature type="domain" description="Thioredoxin" evidence="1">
    <location>
        <begin position="1"/>
        <end position="83"/>
    </location>
</feature>
<dbReference type="CDD" id="cd02961">
    <property type="entry name" value="PDI_a_family"/>
    <property type="match status" value="1"/>
</dbReference>
<dbReference type="GeneID" id="8249501"/>
<dbReference type="RefSeq" id="XP_002506570.1">
    <property type="nucleotide sequence ID" value="XM_002506524.1"/>
</dbReference>
<evidence type="ECO:0000259" key="1">
    <source>
        <dbReference type="PROSITE" id="PS51352"/>
    </source>
</evidence>
<dbReference type="KEGG" id="mis:MICPUN_74645"/>
<name>C1EIA8_MICCC</name>
<dbReference type="GO" id="GO:0034976">
    <property type="term" value="P:response to endoplasmic reticulum stress"/>
    <property type="evidence" value="ECO:0007669"/>
    <property type="project" value="TreeGrafter"/>
</dbReference>
<dbReference type="Pfam" id="PF00085">
    <property type="entry name" value="Thioredoxin"/>
    <property type="match status" value="1"/>
</dbReference>
<dbReference type="InParanoid" id="C1EIA8"/>
<dbReference type="Gene3D" id="3.40.30.10">
    <property type="entry name" value="Glutaredoxin"/>
    <property type="match status" value="1"/>
</dbReference>
<dbReference type="EMBL" id="CP001333">
    <property type="protein sequence ID" value="ACO67828.1"/>
    <property type="molecule type" value="Genomic_DNA"/>
</dbReference>
<dbReference type="PROSITE" id="PS51352">
    <property type="entry name" value="THIOREDOXIN_2"/>
    <property type="match status" value="1"/>
</dbReference>
<dbReference type="AlphaFoldDB" id="C1EIA8"/>
<feature type="non-terminal residue" evidence="2">
    <location>
        <position position="1"/>
    </location>
</feature>
<evidence type="ECO:0000313" key="3">
    <source>
        <dbReference type="Proteomes" id="UP000002009"/>
    </source>
</evidence>
<reference evidence="2 3" key="1">
    <citation type="journal article" date="2009" name="Science">
        <title>Green evolution and dynamic adaptations revealed by genomes of the marine picoeukaryotes Micromonas.</title>
        <authorList>
            <person name="Worden A.Z."/>
            <person name="Lee J.H."/>
            <person name="Mock T."/>
            <person name="Rouze P."/>
            <person name="Simmons M.P."/>
            <person name="Aerts A.L."/>
            <person name="Allen A.E."/>
            <person name="Cuvelier M.L."/>
            <person name="Derelle E."/>
            <person name="Everett M.V."/>
            <person name="Foulon E."/>
            <person name="Grimwood J."/>
            <person name="Gundlach H."/>
            <person name="Henrissat B."/>
            <person name="Napoli C."/>
            <person name="McDonald S.M."/>
            <person name="Parker M.S."/>
            <person name="Rombauts S."/>
            <person name="Salamov A."/>
            <person name="Von Dassow P."/>
            <person name="Badger J.H."/>
            <person name="Coutinho P.M."/>
            <person name="Demir E."/>
            <person name="Dubchak I."/>
            <person name="Gentemann C."/>
            <person name="Eikrem W."/>
            <person name="Gready J.E."/>
            <person name="John U."/>
            <person name="Lanier W."/>
            <person name="Lindquist E.A."/>
            <person name="Lucas S."/>
            <person name="Mayer K.F."/>
            <person name="Moreau H."/>
            <person name="Not F."/>
            <person name="Otillar R."/>
            <person name="Panaud O."/>
            <person name="Pangilinan J."/>
            <person name="Paulsen I."/>
            <person name="Piegu B."/>
            <person name="Poliakov A."/>
            <person name="Robbens S."/>
            <person name="Schmutz J."/>
            <person name="Toulza E."/>
            <person name="Wyss T."/>
            <person name="Zelensky A."/>
            <person name="Zhou K."/>
            <person name="Armbrust E.V."/>
            <person name="Bhattacharya D."/>
            <person name="Goodenough U.W."/>
            <person name="Van de Peer Y."/>
            <person name="Grigoriev I.V."/>
        </authorList>
    </citation>
    <scope>NUCLEOTIDE SEQUENCE [LARGE SCALE GENOMIC DNA]</scope>
    <source>
        <strain evidence="3">RCC299 / NOUM17</strain>
    </source>
</reference>
<dbReference type="eggNOG" id="KOG0190">
    <property type="taxonomic scope" value="Eukaryota"/>
</dbReference>
<dbReference type="PANTHER" id="PTHR45815:SF3">
    <property type="entry name" value="PROTEIN DISULFIDE-ISOMERASE A6"/>
    <property type="match status" value="1"/>
</dbReference>
<dbReference type="InterPro" id="IPR036249">
    <property type="entry name" value="Thioredoxin-like_sf"/>
</dbReference>
<dbReference type="InterPro" id="IPR013766">
    <property type="entry name" value="Thioredoxin_domain"/>
</dbReference>